<evidence type="ECO:0000313" key="4">
    <source>
        <dbReference type="EMBL" id="KAK8859214.1"/>
    </source>
</evidence>
<dbReference type="InterPro" id="IPR056125">
    <property type="entry name" value="DUF7708"/>
</dbReference>
<evidence type="ECO:0000259" key="2">
    <source>
        <dbReference type="Pfam" id="PF24809"/>
    </source>
</evidence>
<gene>
    <name evidence="4" type="ORF">PGQ11_009948</name>
</gene>
<reference evidence="4 5" key="1">
    <citation type="journal article" date="2024" name="IMA Fungus">
        <title>Apiospora arundinis, a panoply of carbohydrate-active enzymes and secondary metabolites.</title>
        <authorList>
            <person name="Sorensen T."/>
            <person name="Petersen C."/>
            <person name="Muurmann A.T."/>
            <person name="Christiansen J.V."/>
            <person name="Brundto M.L."/>
            <person name="Overgaard C.K."/>
            <person name="Boysen A.T."/>
            <person name="Wollenberg R.D."/>
            <person name="Larsen T.O."/>
            <person name="Sorensen J.L."/>
            <person name="Nielsen K.L."/>
            <person name="Sondergaard T.E."/>
        </authorList>
    </citation>
    <scope>NUCLEOTIDE SEQUENCE [LARGE SCALE GENOMIC DNA]</scope>
    <source>
        <strain evidence="4 5">AAU 773</strain>
    </source>
</reference>
<dbReference type="Pfam" id="PF24809">
    <property type="entry name" value="DUF7708"/>
    <property type="match status" value="1"/>
</dbReference>
<keyword evidence="1" id="KW-0677">Repeat</keyword>
<dbReference type="Gene3D" id="1.25.40.10">
    <property type="entry name" value="Tetratricopeptide repeat domain"/>
    <property type="match status" value="1"/>
</dbReference>
<dbReference type="Proteomes" id="UP001390339">
    <property type="component" value="Unassembled WGS sequence"/>
</dbReference>
<keyword evidence="5" id="KW-1185">Reference proteome</keyword>
<dbReference type="Gene3D" id="3.40.50.300">
    <property type="entry name" value="P-loop containing nucleotide triphosphate hydrolases"/>
    <property type="match status" value="1"/>
</dbReference>
<dbReference type="SUPFAM" id="SSF48452">
    <property type="entry name" value="TPR-like"/>
    <property type="match status" value="1"/>
</dbReference>
<evidence type="ECO:0000313" key="5">
    <source>
        <dbReference type="Proteomes" id="UP001390339"/>
    </source>
</evidence>
<organism evidence="4 5">
    <name type="scientific">Apiospora arundinis</name>
    <dbReference type="NCBI Taxonomy" id="335852"/>
    <lineage>
        <taxon>Eukaryota</taxon>
        <taxon>Fungi</taxon>
        <taxon>Dikarya</taxon>
        <taxon>Ascomycota</taxon>
        <taxon>Pezizomycotina</taxon>
        <taxon>Sordariomycetes</taxon>
        <taxon>Xylariomycetidae</taxon>
        <taxon>Amphisphaeriales</taxon>
        <taxon>Apiosporaceae</taxon>
        <taxon>Apiospora</taxon>
    </lineage>
</organism>
<dbReference type="SUPFAM" id="SSF52540">
    <property type="entry name" value="P-loop containing nucleoside triphosphate hydrolases"/>
    <property type="match status" value="1"/>
</dbReference>
<dbReference type="EMBL" id="JAPCWZ010000006">
    <property type="protein sequence ID" value="KAK8859214.1"/>
    <property type="molecule type" value="Genomic_DNA"/>
</dbReference>
<name>A0ABR2I861_9PEZI</name>
<feature type="domain" description="Nephrocystin 3-like N-terminal" evidence="3">
    <location>
        <begin position="233"/>
        <end position="401"/>
    </location>
</feature>
<dbReference type="InterPro" id="IPR056884">
    <property type="entry name" value="NPHP3-like_N"/>
</dbReference>
<accession>A0ABR2I861</accession>
<dbReference type="PANTHER" id="PTHR10039:SF14">
    <property type="entry name" value="NACHT DOMAIN-CONTAINING PROTEIN"/>
    <property type="match status" value="1"/>
</dbReference>
<dbReference type="InterPro" id="IPR011990">
    <property type="entry name" value="TPR-like_helical_dom_sf"/>
</dbReference>
<proteinExistence type="predicted"/>
<evidence type="ECO:0000259" key="3">
    <source>
        <dbReference type="Pfam" id="PF24883"/>
    </source>
</evidence>
<dbReference type="Pfam" id="PF13424">
    <property type="entry name" value="TPR_12"/>
    <property type="match status" value="1"/>
</dbReference>
<feature type="domain" description="DUF7708" evidence="2">
    <location>
        <begin position="39"/>
        <end position="182"/>
    </location>
</feature>
<comment type="caution">
    <text evidence="4">The sequence shown here is derived from an EMBL/GenBank/DDBJ whole genome shotgun (WGS) entry which is preliminary data.</text>
</comment>
<dbReference type="Pfam" id="PF24883">
    <property type="entry name" value="NPHP3_N"/>
    <property type="match status" value="1"/>
</dbReference>
<evidence type="ECO:0000256" key="1">
    <source>
        <dbReference type="ARBA" id="ARBA00022737"/>
    </source>
</evidence>
<sequence length="1137" mass="130083">MVVASQKTTLSRSIGELVSTAEEAKRKASSDRGPFRQHLDRLLLAVSEYATVVDVMVQHHPDIVALVWGMLRGIFQIGVNEVLLHEEIGSGTSYVAMQIVRWDGYLGLHPAAPRVRATAAQLFAQVINFCVRSKRHYESSTVSKCIRAGITPAQNKIQRILSDIQRISQLLDDETRFESQRETTKSQKYIQKSMEIAQERTKECQQEDQVRRALKWLPTSGLPDESETQWEEGTCQWLFQHENWEKWKECNYMSVLWIYGIPGCGKSVLARYLSRHRDSSLVFTHLFQSIKGPKLNRSSVLAASILRQALQSQDLLLHPMFPSLLRTQITPLCREFNSPSECPFSRIWVIVDAVLSILPEFTLIVDALDECSDEPDIRRQLIDKFNALSQTSNGRVILFSRQDELFSVHIDPCIAVHMDCDVVGSEVHLFAERVIDRTSELRSIKDAILDRVRSDAHGHFLWVRMMLKQLHAAPTKRLQEERLDRFPPDLAEVYEELLANASHSFSKDDLRIRRHLFTILIGAQRVLTIDEISDVLASRSSENGALINPAKTIRRLCWPLVDCSHEQARLIHASAGEFLLSRGPEFCVGSTRKEALIYDVATYFSHCSINVLRRYENATADTIIPLLRRNICPGPLGDHIAGDICLLNKSYDYVANYWHVHLIEARERLPKQLIYRLARWMDSPGFIVWVEYIFHCKGHSYLGPILSVRADLASWYAMLSPDLQSIIPLDTFLLSPYERESNGSQRNGQRQIERIMYLHRVAGYLNLRSMETERRYAIRKFIMEQTAGILGEHPFALLCATEFAVEMMIAFEYDQAEALFVRTSAIQRQMVGYQVFETFFTMCNTALVYYYQLKFDQAVELQELAVQGFARVLGPTHREYLRGRLFLGWALEAQENFAAASDIYAQTWSLWASMLSEESPLAMMARASLSRVERKQGRHESALAHGLSAFVNRQRVFGDKNTLTFDSAINLYFIYCGMADFDQARAILDLARSLGQGHQAQVRVCQLERLTAQLLLLEADQNLDEAETILRDLLQRAADEDWQPNRELLSARLDLARLLCQEHRESEALSLFDRLVEPVFSSMFHGSESPRRVARKAAELLISNRLDLATDLLLESGYVWTTPRYYWIPSGGPFMGV</sequence>
<dbReference type="InterPro" id="IPR027417">
    <property type="entry name" value="P-loop_NTPase"/>
</dbReference>
<dbReference type="PANTHER" id="PTHR10039">
    <property type="entry name" value="AMELOGENIN"/>
    <property type="match status" value="1"/>
</dbReference>
<protein>
    <submittedName>
        <fullName evidence="4">NACHT domain-containing protein</fullName>
    </submittedName>
</protein>